<feature type="compositionally biased region" description="Basic and acidic residues" evidence="1">
    <location>
        <begin position="512"/>
        <end position="524"/>
    </location>
</feature>
<feature type="compositionally biased region" description="Basic and acidic residues" evidence="1">
    <location>
        <begin position="571"/>
        <end position="580"/>
    </location>
</feature>
<feature type="compositionally biased region" description="Basic residues" evidence="1">
    <location>
        <begin position="1749"/>
        <end position="1763"/>
    </location>
</feature>
<feature type="region of interest" description="Disordered" evidence="1">
    <location>
        <begin position="364"/>
        <end position="1276"/>
    </location>
</feature>
<feature type="compositionally biased region" description="Basic residues" evidence="1">
    <location>
        <begin position="1863"/>
        <end position="1875"/>
    </location>
</feature>
<feature type="region of interest" description="Disordered" evidence="1">
    <location>
        <begin position="243"/>
        <end position="323"/>
    </location>
</feature>
<feature type="region of interest" description="Disordered" evidence="1">
    <location>
        <begin position="171"/>
        <end position="226"/>
    </location>
</feature>
<feature type="compositionally biased region" description="Low complexity" evidence="1">
    <location>
        <begin position="1787"/>
        <end position="1797"/>
    </location>
</feature>
<feature type="compositionally biased region" description="Basic and acidic residues" evidence="1">
    <location>
        <begin position="1604"/>
        <end position="1620"/>
    </location>
</feature>
<feature type="compositionally biased region" description="Polar residues" evidence="1">
    <location>
        <begin position="699"/>
        <end position="709"/>
    </location>
</feature>
<feature type="compositionally biased region" description="Basic and acidic residues" evidence="1">
    <location>
        <begin position="789"/>
        <end position="804"/>
    </location>
</feature>
<feature type="compositionally biased region" description="Low complexity" evidence="1">
    <location>
        <begin position="937"/>
        <end position="948"/>
    </location>
</feature>
<feature type="compositionally biased region" description="Basic and acidic residues" evidence="1">
    <location>
        <begin position="554"/>
        <end position="563"/>
    </location>
</feature>
<sequence length="2023" mass="220046">MPGLHGPSSGQNTNIGVAEDPTSPEPKAEVLGGVEEPLVTRDTLDQDGSRQDGEETTTGQAEEQVAIETCPAVKLTPESGDDAKQELPNEPSETAPESQEAAVKAPEHVVPEPDSVAEADGADLAASHAVSAANDGAEVPAPQTHGATDQSTDAVDREVAEAGAEPVNIYMEQPTSPGAHLKEPADDAHDGNEQTDGMDVNLPIPVANESSASQLGERELPVDQPETPVALISDSVDVVAVKPETTDASDLERQAISPETAKDSDIPAVAFASANVPDSDSEEEQQVTAKEAQDPISPGVQLEEATEPAEITTQVESTAASEPTQEVSMLGLLQALPAADTTLHEPKILDTDFENVLQLPGETSQDRAVLDLEPEKTDAIDDDFKPGSTTPELSPSAVEPQLEEPVEDLSPNAKGTDLETQEPLTSVSKPEEKDDDALPPVGALSRSPSPLSGAAVEERRHLEPAEEASGQQPEQLEPVSRASSLDISVDDTEGVSHPKNLPHSPTVSTTSEADKDVPGTKDVEAFDLEQQTITSRPASPESTPGDSDIDAQDDDKSSREDRSAPVAHTELTPERVEGGEKTSQQTDVMLELEKATASSESGQSDSGSENDEPHETETRDAEALSPSRLAEPATEHVTVELAEPESALDKALAQDSLGTDELAVGAHPESVHSSRASTPDVGVEGGVAGDGQDPDSESRQTSVHLSDSSPGEVEAAEITSRAVDAPVVEHEPLSRSVSPVSHQEPTALPISESEYLGDTQTAEDFDVLELKGHETPRSATPDMVARTVEPQEHLLDTDELHDTESSPAPNASAAPGIPKLPSHEDSEVDETETTVPPPTQGDLSQEKDELDIAGEEAPVQEAIDVTATVASDEESDVESHASDSEPPSPTARTLHVIIPQDERATPQPRQVSSLELEPSSRTLEDEEADGGSESSDEIQSLLLELLESVADGPIDEDDSDHDEHVSGPVSPKTPARDLRERALAGDESPSPLFYRDSPVAMLSPAHFEPTSGVERRSLLGLDEAGSPSRSSSPDTIIEVAHDKLDLSKDAPTVEPLSPTKTKGGDAEPEDSVDESDFVVLGPSDAPAHEPHSEMPPQTRDLPSVAPSTVVVGSAPKPADEVAQVPGPAALAPELVAQPSQPHEPEWDSSSCSEDEEYNTAVEDPYPESRSLHSMQPQQDVGEHNTLPGVDTRDIDDDEDSDQEPTPEAKPREAVELQPTSPSSEIATEHEAKPMELVQSESSKPPRVVQIPPRDKGKAVEVVRDSPKRPSPVRSGLGVGAVVASGLAATREAKGERAITRPSRTEPPRTFLTQQQRPRRSLRIRPGTEIYTKDPIFMPVTTRASEARPVPRPFPLLAEGESSRTPVRPMLRHRTFETQGESSRAAAHRAQRPRSLDAKGESPRAAMQVAPRPRSLEIQGTSSRAAAPVAAGPRSRSFQAEGESTMAPVPVRPELRHPATTIEEGLRRDVAHSGPSPTDHEGIRPPTPGIVIPDTDMIDLQRAHTLRRKRKMSVQRAEDTVAAAVVIYAAAEALSPPSSPPPLLGHHQEEEEYDHDDDNDAYLPNLEHQMTADPENYDFPVSSSPRRSFEDALEELYTSDADWFADDRSRESDSSRSDRDRDRHHRRRRSHRSHHSSRSRDEEGKERRSSRGEDEKRAHRSRDEDESRRRHRSHRDEEGRSSRRHRDDEEPRSRGSRGEGEARTRSSRGVEEPKSRSYRREEEPRSRGSRAPAEESSSRALPREEEPRERTRRSSHGAHSHRRYRPDSAGSGTPGTGTPPRTPRRDSGFSAEGSSGSSGRRRRTPDEQAAHDKRKAERAERRAREKEPERKREPSRLRESPREEAKDVKGKEPEPEPEPEPERRHRRSRRHSHSGRPRPDDIRDRPSTAERDESVAPAPVPRRRFFGVKLADNSPPAREEPAVAEPIRDRAKESPPVEAPKRTRSKYRRPRESMDEARPRSRRTRDEPVPDPPRDRDARPSRHVRMDTEDSRRKARHEERRKAQAKEEEKKPGGIKAAFKKLFG</sequence>
<feature type="compositionally biased region" description="Polar residues" evidence="1">
    <location>
        <begin position="735"/>
        <end position="744"/>
    </location>
</feature>
<evidence type="ECO:0000313" key="3">
    <source>
        <dbReference type="Proteomes" id="UP000287144"/>
    </source>
</evidence>
<feature type="compositionally biased region" description="Acidic residues" evidence="1">
    <location>
        <begin position="924"/>
        <end position="936"/>
    </location>
</feature>
<feature type="compositionally biased region" description="Basic and acidic residues" evidence="1">
    <location>
        <begin position="974"/>
        <end position="984"/>
    </location>
</feature>
<dbReference type="STRING" id="1325735.A0A428SQA1"/>
<evidence type="ECO:0000313" key="2">
    <source>
        <dbReference type="EMBL" id="RSL91953.1"/>
    </source>
</evidence>
<gene>
    <name evidence="2" type="ORF">CEP52_014109</name>
</gene>
<accession>A0A428SQA1</accession>
<feature type="region of interest" description="Disordered" evidence="1">
    <location>
        <begin position="1"/>
        <end position="157"/>
    </location>
</feature>
<feature type="compositionally biased region" description="Basic and acidic residues" evidence="1">
    <location>
        <begin position="611"/>
        <end position="622"/>
    </location>
</feature>
<feature type="compositionally biased region" description="Acidic residues" evidence="1">
    <location>
        <begin position="1066"/>
        <end position="1076"/>
    </location>
</feature>
<feature type="compositionally biased region" description="Polar residues" evidence="1">
    <location>
        <begin position="529"/>
        <end position="545"/>
    </location>
</feature>
<reference evidence="2 3" key="1">
    <citation type="submission" date="2017-06" db="EMBL/GenBank/DDBJ databases">
        <title>Comparative genomic analysis of Ambrosia Fusariam Clade fungi.</title>
        <authorList>
            <person name="Stajich J.E."/>
            <person name="Carrillo J."/>
            <person name="Kijimoto T."/>
            <person name="Eskalen A."/>
            <person name="O'Donnell K."/>
            <person name="Kasson M."/>
        </authorList>
    </citation>
    <scope>NUCLEOTIDE SEQUENCE [LARGE SCALE GENOMIC DNA]</scope>
    <source>
        <strain evidence="2 3">NRRL62579</strain>
    </source>
</reference>
<proteinExistence type="predicted"/>
<dbReference type="EMBL" id="NKCK01000212">
    <property type="protein sequence ID" value="RSL91953.1"/>
    <property type="molecule type" value="Genomic_DNA"/>
</dbReference>
<feature type="compositionally biased region" description="Basic and acidic residues" evidence="1">
    <location>
        <begin position="38"/>
        <end position="53"/>
    </location>
</feature>
<feature type="compositionally biased region" description="Basic and acidic residues" evidence="1">
    <location>
        <begin position="364"/>
        <end position="385"/>
    </location>
</feature>
<feature type="compositionally biased region" description="Basic and acidic residues" evidence="1">
    <location>
        <begin position="1290"/>
        <end position="1306"/>
    </location>
</feature>
<feature type="compositionally biased region" description="Basic and acidic residues" evidence="1">
    <location>
        <begin position="1252"/>
        <end position="1267"/>
    </location>
</feature>
<feature type="compositionally biased region" description="Basic and acidic residues" evidence="1">
    <location>
        <begin position="1949"/>
        <end position="2011"/>
    </location>
</feature>
<feature type="compositionally biased region" description="Basic and acidic residues" evidence="1">
    <location>
        <begin position="1876"/>
        <end position="1893"/>
    </location>
</feature>
<feature type="compositionally biased region" description="Basic and acidic residues" evidence="1">
    <location>
        <begin position="1803"/>
        <end position="1853"/>
    </location>
</feature>
<feature type="compositionally biased region" description="Acidic residues" evidence="1">
    <location>
        <begin position="1549"/>
        <end position="1559"/>
    </location>
</feature>
<organism evidence="2 3">
    <name type="scientific">Fusarium oligoseptatum</name>
    <dbReference type="NCBI Taxonomy" id="2604345"/>
    <lineage>
        <taxon>Eukaryota</taxon>
        <taxon>Fungi</taxon>
        <taxon>Dikarya</taxon>
        <taxon>Ascomycota</taxon>
        <taxon>Pezizomycotina</taxon>
        <taxon>Sordariomycetes</taxon>
        <taxon>Hypocreomycetidae</taxon>
        <taxon>Hypocreales</taxon>
        <taxon>Nectriaceae</taxon>
        <taxon>Fusarium</taxon>
        <taxon>Fusarium solani species complex</taxon>
    </lineage>
</organism>
<name>A0A428SQA1_9HYPO</name>
<keyword evidence="3" id="KW-1185">Reference proteome</keyword>
<feature type="compositionally biased region" description="Basic and acidic residues" evidence="1">
    <location>
        <begin position="1637"/>
        <end position="1748"/>
    </location>
</feature>
<feature type="compositionally biased region" description="Low complexity" evidence="1">
    <location>
        <begin position="122"/>
        <end position="137"/>
    </location>
</feature>
<feature type="compositionally biased region" description="Low complexity" evidence="1">
    <location>
        <begin position="598"/>
        <end position="607"/>
    </location>
</feature>
<feature type="compositionally biased region" description="Basic residues" evidence="1">
    <location>
        <begin position="1621"/>
        <end position="1636"/>
    </location>
</feature>
<feature type="compositionally biased region" description="Basic and acidic residues" evidence="1">
    <location>
        <begin position="1916"/>
        <end position="1940"/>
    </location>
</feature>
<feature type="compositionally biased region" description="Basic and acidic residues" evidence="1">
    <location>
        <begin position="180"/>
        <end position="192"/>
    </location>
</feature>
<feature type="compositionally biased region" description="Basic and acidic residues" evidence="1">
    <location>
        <begin position="1039"/>
        <end position="1048"/>
    </location>
</feature>
<evidence type="ECO:0000256" key="1">
    <source>
        <dbReference type="SAM" id="MobiDB-lite"/>
    </source>
</evidence>
<feature type="compositionally biased region" description="Acidic residues" evidence="1">
    <location>
        <begin position="1193"/>
        <end position="1204"/>
    </location>
</feature>
<feature type="compositionally biased region" description="Low complexity" evidence="1">
    <location>
        <begin position="805"/>
        <end position="815"/>
    </location>
</feature>
<protein>
    <submittedName>
        <fullName evidence="2">Uncharacterized protein</fullName>
    </submittedName>
</protein>
<feature type="compositionally biased region" description="Polar residues" evidence="1">
    <location>
        <begin position="311"/>
        <end position="323"/>
    </location>
</feature>
<feature type="region of interest" description="Disordered" evidence="1">
    <location>
        <begin position="1288"/>
        <end position="1492"/>
    </location>
</feature>
<feature type="region of interest" description="Disordered" evidence="1">
    <location>
        <begin position="1533"/>
        <end position="2023"/>
    </location>
</feature>
<comment type="caution">
    <text evidence="2">The sequence shown here is derived from an EMBL/GenBank/DDBJ whole genome shotgun (WGS) entry which is preliminary data.</text>
</comment>
<dbReference type="Proteomes" id="UP000287144">
    <property type="component" value="Unassembled WGS sequence"/>
</dbReference>